<dbReference type="Gene3D" id="2.60.120.200">
    <property type="match status" value="1"/>
</dbReference>
<feature type="domain" description="Cadherin" evidence="19">
    <location>
        <begin position="2449"/>
        <end position="2553"/>
    </location>
</feature>
<evidence type="ECO:0000259" key="18">
    <source>
        <dbReference type="PROSITE" id="PS50026"/>
    </source>
</evidence>
<dbReference type="FunFam" id="2.60.40.60:FF:000033">
    <property type="entry name" value="FAT atypical cadherin 1"/>
    <property type="match status" value="1"/>
</dbReference>
<dbReference type="FunFam" id="2.60.40.60:FF:000032">
    <property type="entry name" value="FAT atypical cadherin 1"/>
    <property type="match status" value="1"/>
</dbReference>
<feature type="domain" description="Cadherin" evidence="19">
    <location>
        <begin position="2344"/>
        <end position="2448"/>
    </location>
</feature>
<comment type="caution">
    <text evidence="14">Lacks conserved residue(s) required for the propagation of feature annotation.</text>
</comment>
<evidence type="ECO:0000256" key="7">
    <source>
        <dbReference type="ARBA" id="ARBA00022837"/>
    </source>
</evidence>
<feature type="disulfide bond" evidence="14">
    <location>
        <begin position="3140"/>
        <end position="3149"/>
    </location>
</feature>
<dbReference type="PRINTS" id="PR00205">
    <property type="entry name" value="CADHERIN"/>
</dbReference>
<accession>A0ABD1KAR4</accession>
<keyword evidence="5" id="KW-0732">Signal</keyword>
<evidence type="ECO:0000256" key="1">
    <source>
        <dbReference type="ARBA" id="ARBA00004479"/>
    </source>
</evidence>
<evidence type="ECO:0000256" key="12">
    <source>
        <dbReference type="ARBA" id="ARBA00023180"/>
    </source>
</evidence>
<feature type="domain" description="Cadherin" evidence="19">
    <location>
        <begin position="1146"/>
        <end position="1260"/>
    </location>
</feature>
<protein>
    <submittedName>
        <fullName evidence="20">Uncharacterized protein</fullName>
    </submittedName>
</protein>
<keyword evidence="9 16" id="KW-1133">Transmembrane helix</keyword>
<evidence type="ECO:0000256" key="16">
    <source>
        <dbReference type="SAM" id="Phobius"/>
    </source>
</evidence>
<feature type="domain" description="Cadherin" evidence="19">
    <location>
        <begin position="299"/>
        <end position="419"/>
    </location>
</feature>
<dbReference type="FunFam" id="2.60.40.60:FF:000020">
    <property type="entry name" value="Dachsous cadherin-related 1b"/>
    <property type="match status" value="1"/>
</dbReference>
<dbReference type="InterPro" id="IPR002126">
    <property type="entry name" value="Cadherin-like_dom"/>
</dbReference>
<evidence type="ECO:0000313" key="20">
    <source>
        <dbReference type="EMBL" id="KAL2096237.1"/>
    </source>
</evidence>
<dbReference type="GO" id="GO:0048646">
    <property type="term" value="P:anatomical structure formation involved in morphogenesis"/>
    <property type="evidence" value="ECO:0007669"/>
    <property type="project" value="UniProtKB-ARBA"/>
</dbReference>
<keyword evidence="3 14" id="KW-0245">EGF-like domain</keyword>
<feature type="domain" description="Laminin G" evidence="17">
    <location>
        <begin position="2838"/>
        <end position="3034"/>
    </location>
</feature>
<organism evidence="20 21">
    <name type="scientific">Coilia grayii</name>
    <name type="common">Gray's grenadier anchovy</name>
    <dbReference type="NCBI Taxonomy" id="363190"/>
    <lineage>
        <taxon>Eukaryota</taxon>
        <taxon>Metazoa</taxon>
        <taxon>Chordata</taxon>
        <taxon>Craniata</taxon>
        <taxon>Vertebrata</taxon>
        <taxon>Euteleostomi</taxon>
        <taxon>Actinopterygii</taxon>
        <taxon>Neopterygii</taxon>
        <taxon>Teleostei</taxon>
        <taxon>Clupei</taxon>
        <taxon>Clupeiformes</taxon>
        <taxon>Clupeoidei</taxon>
        <taxon>Engraulidae</taxon>
        <taxon>Coilinae</taxon>
        <taxon>Coilia</taxon>
    </lineage>
</organism>
<feature type="domain" description="EGF-like" evidence="18">
    <location>
        <begin position="3114"/>
        <end position="3150"/>
    </location>
</feature>
<dbReference type="GO" id="GO:0001764">
    <property type="term" value="P:neuron migration"/>
    <property type="evidence" value="ECO:0007669"/>
    <property type="project" value="UniProtKB-ARBA"/>
</dbReference>
<dbReference type="SUPFAM" id="SSF57196">
    <property type="entry name" value="EGF/Laminin"/>
    <property type="match status" value="3"/>
</dbReference>
<dbReference type="EMBL" id="JBHFQA010000007">
    <property type="protein sequence ID" value="KAL2096237.1"/>
    <property type="molecule type" value="Genomic_DNA"/>
</dbReference>
<keyword evidence="10 16" id="KW-0472">Membrane</keyword>
<name>A0ABD1KAR4_9TELE</name>
<evidence type="ECO:0000256" key="10">
    <source>
        <dbReference type="ARBA" id="ARBA00023136"/>
    </source>
</evidence>
<feature type="transmembrane region" description="Helical" evidence="16">
    <location>
        <begin position="3171"/>
        <end position="3191"/>
    </location>
</feature>
<feature type="disulfide bond" evidence="14">
    <location>
        <begin position="3064"/>
        <end position="3073"/>
    </location>
</feature>
<dbReference type="CDD" id="cd00054">
    <property type="entry name" value="EGF_CA"/>
    <property type="match status" value="3"/>
</dbReference>
<dbReference type="FunFam" id="2.60.40.60:FF:000061">
    <property type="entry name" value="FAT atypical cadherin 3"/>
    <property type="match status" value="1"/>
</dbReference>
<dbReference type="FunFam" id="2.60.40.60:FF:000021">
    <property type="entry name" value="FAT atypical cadherin 1"/>
    <property type="match status" value="2"/>
</dbReference>
<evidence type="ECO:0000256" key="9">
    <source>
        <dbReference type="ARBA" id="ARBA00022989"/>
    </source>
</evidence>
<feature type="domain" description="Cadherin" evidence="19">
    <location>
        <begin position="1494"/>
        <end position="1597"/>
    </location>
</feature>
<feature type="domain" description="EGF-like" evidence="18">
    <location>
        <begin position="3037"/>
        <end position="3074"/>
    </location>
</feature>
<feature type="region of interest" description="Disordered" evidence="15">
    <location>
        <begin position="3324"/>
        <end position="3346"/>
    </location>
</feature>
<dbReference type="SMART" id="SM00181">
    <property type="entry name" value="EGF"/>
    <property type="match status" value="4"/>
</dbReference>
<dbReference type="FunFam" id="2.60.40.60:FF:000165">
    <property type="entry name" value="FAT atypical cadherin 3"/>
    <property type="match status" value="1"/>
</dbReference>
<dbReference type="FunFam" id="2.60.40.60:FF:000013">
    <property type="entry name" value="Cadherin EGF LAG seven-pass G-type receptor"/>
    <property type="match status" value="3"/>
</dbReference>
<evidence type="ECO:0000259" key="19">
    <source>
        <dbReference type="PROSITE" id="PS50268"/>
    </source>
</evidence>
<feature type="domain" description="Cadherin" evidence="19">
    <location>
        <begin position="1261"/>
        <end position="1386"/>
    </location>
</feature>
<dbReference type="FunFam" id="2.60.40.60:FF:000037">
    <property type="entry name" value="FAT atypical cadherin 1"/>
    <property type="match status" value="1"/>
</dbReference>
<dbReference type="CDD" id="cd00110">
    <property type="entry name" value="LamG"/>
    <property type="match status" value="1"/>
</dbReference>
<dbReference type="PROSITE" id="PS50268">
    <property type="entry name" value="CADHERIN_2"/>
    <property type="match status" value="24"/>
</dbReference>
<dbReference type="InterPro" id="IPR013320">
    <property type="entry name" value="ConA-like_dom_sf"/>
</dbReference>
<dbReference type="PROSITE" id="PS00010">
    <property type="entry name" value="ASX_HYDROXYL"/>
    <property type="match status" value="1"/>
</dbReference>
<feature type="domain" description="Cadherin" evidence="19">
    <location>
        <begin position="2564"/>
        <end position="2663"/>
    </location>
</feature>
<comment type="subcellular location">
    <subcellularLocation>
        <location evidence="1">Membrane</location>
        <topology evidence="1">Single-pass type I membrane protein</topology>
    </subcellularLocation>
</comment>
<dbReference type="SMART" id="SM00179">
    <property type="entry name" value="EGF_CA"/>
    <property type="match status" value="3"/>
</dbReference>
<dbReference type="GO" id="GO:0009887">
    <property type="term" value="P:animal organ morphogenesis"/>
    <property type="evidence" value="ECO:0007669"/>
    <property type="project" value="UniProtKB-ARBA"/>
</dbReference>
<feature type="domain" description="Cadherin" evidence="19">
    <location>
        <begin position="940"/>
        <end position="1041"/>
    </location>
</feature>
<feature type="domain" description="Cadherin" evidence="19">
    <location>
        <begin position="87"/>
        <end position="193"/>
    </location>
</feature>
<dbReference type="GO" id="GO:0005509">
    <property type="term" value="F:calcium ion binding"/>
    <property type="evidence" value="ECO:0007669"/>
    <property type="project" value="UniProtKB-UniRule"/>
</dbReference>
<dbReference type="InterPro" id="IPR000742">
    <property type="entry name" value="EGF"/>
</dbReference>
<feature type="domain" description="Cadherin" evidence="19">
    <location>
        <begin position="1707"/>
        <end position="1813"/>
    </location>
</feature>
<evidence type="ECO:0000256" key="2">
    <source>
        <dbReference type="ARBA" id="ARBA00022473"/>
    </source>
</evidence>
<feature type="domain" description="Cadherin" evidence="19">
    <location>
        <begin position="2239"/>
        <end position="2343"/>
    </location>
</feature>
<dbReference type="PROSITE" id="PS00022">
    <property type="entry name" value="EGF_1"/>
    <property type="match status" value="3"/>
</dbReference>
<reference evidence="20 21" key="1">
    <citation type="submission" date="2024-09" db="EMBL/GenBank/DDBJ databases">
        <title>A chromosome-level genome assembly of Gray's grenadier anchovy, Coilia grayii.</title>
        <authorList>
            <person name="Fu Z."/>
        </authorList>
    </citation>
    <scope>NUCLEOTIDE SEQUENCE [LARGE SCALE GENOMIC DNA]</scope>
    <source>
        <strain evidence="20">G4</strain>
        <tissue evidence="20">Muscle</tissue>
    </source>
</reference>
<dbReference type="GO" id="GO:0048667">
    <property type="term" value="P:cell morphogenesis involved in neuron differentiation"/>
    <property type="evidence" value="ECO:0007669"/>
    <property type="project" value="UniProtKB-ARBA"/>
</dbReference>
<dbReference type="Proteomes" id="UP001591681">
    <property type="component" value="Unassembled WGS sequence"/>
</dbReference>
<evidence type="ECO:0000313" key="21">
    <source>
        <dbReference type="Proteomes" id="UP001591681"/>
    </source>
</evidence>
<keyword evidence="11 14" id="KW-1015">Disulfide bond</keyword>
<dbReference type="FunFam" id="2.60.40.60:FF:000024">
    <property type="entry name" value="FAT atypical cadherin 3"/>
    <property type="match status" value="1"/>
</dbReference>
<proteinExistence type="predicted"/>
<dbReference type="Pfam" id="PF00028">
    <property type="entry name" value="Cadherin"/>
    <property type="match status" value="19"/>
</dbReference>
<dbReference type="GO" id="GO:0016358">
    <property type="term" value="P:dendrite development"/>
    <property type="evidence" value="ECO:0007669"/>
    <property type="project" value="UniProtKB-ARBA"/>
</dbReference>
<keyword evidence="21" id="KW-1185">Reference proteome</keyword>
<dbReference type="SMART" id="SM00112">
    <property type="entry name" value="CA"/>
    <property type="match status" value="23"/>
</dbReference>
<evidence type="ECO:0000256" key="4">
    <source>
        <dbReference type="ARBA" id="ARBA00022692"/>
    </source>
</evidence>
<dbReference type="CDD" id="cd11304">
    <property type="entry name" value="Cadherin_repeat"/>
    <property type="match status" value="24"/>
</dbReference>
<dbReference type="FunFam" id="2.60.40.60:FF:000041">
    <property type="entry name" value="FAT atypical cadherin 1"/>
    <property type="match status" value="1"/>
</dbReference>
<feature type="domain" description="Cadherin" evidence="19">
    <location>
        <begin position="630"/>
        <end position="727"/>
    </location>
</feature>
<evidence type="ECO:0000256" key="8">
    <source>
        <dbReference type="ARBA" id="ARBA00022889"/>
    </source>
</evidence>
<dbReference type="InterPro" id="IPR039808">
    <property type="entry name" value="Cadherin"/>
</dbReference>
<sequence>MRVVARDDDVGRDGQLTYSIRGGSGLGHFHIDDDTGVIYTTDVLDRETQDSYWLTVYATDMGVIPQSAVVHVYIQVEDVNDNAPLTSDPMYHASVLENSPKDLSIIQISAQDPDATPTSSALTFRIASGNTRNLFSIHPHTGLITTTSKKLDREQQAEHFLEVLVSDGGVSPQQALVCVCVSVLDVNDNSPVFLEKVYHARVPERRRMSAVTRVFARDRDQGANAALTYTITDGNPDARFHIHPKTGLVTARKTSPAGVYDILTIKAVDGGRPQRWASARLHIEWVELVVSDSAPFEFVAGLYNFSVMETERVGEIVGVVSVKHSSAPVWFEITGSPSLREVFSVLQVSCGRNCSSPDGDDERVFAADRAAGTIITTRALDAELNTFYNLSLEATDGTHTTRTQVHITVLDSNDNPPVFSQSVYDVVVSEDTPPGAELLRVTASDRDLHGLTFDLQGSVDPASLHLFRIEPSSGAIHTTHTLDHESNTQHILTVMVKEAVFPFRKALCRVLIGVEDVNDHAPLFTMAMYEGRVYESAAIGSALLTVTALDRDRGANAHTLYSIDSGNTGGAFSMDPVLGVLSVEQQLDSSVIGHYVLSVRATDGGTPPLSSTAAVHVAVVMSDNSPPRFALGQYHAQVSEGVAVGTSVVTVTALSRSTLTYQLRHGPASPAFAINQYSGTVVTRQAIDFERDRAFALTVVAADMTGREAVATVTVTVLDRNDNSPEFLQSSYRGNVSEGAAPGTLVADAQGGGALLLLANDADSEQNGQLAYQIADEQARPFFTVDMATGALRTTAPLDHETTPTFRFQVSVRDRGRPWRWGGVAWVQVDVLDENDTPPRFSQSSYSALLLLPTYEGVELLTLPAHDPDSSQSELRFSLTDGGRRWAVGAESGVLSVRDAGGWEAGLERVGVSVSDGRFSSAALVSVTVRQAQEAELRFSEAEFRASVPENKAGRQLVTVVTAVGGKLNEPLRFSLLNGGGIFQIGHTSGAIETVGVALDREQRAEHRLVVQVSRSGDPLRVARATVHVSVTDENDNTPLFIGLPYYAAIQVDADAGTVVCVVSAVDLDFGPNGHVNYFLSDDTRPAPFLIDAESGQLKLSRPFEPDLSNAEYQVVVFARDQGQPPLSSSVSFTVTVVNRAMPVFDKTFYTVRVSEDVAVSTPILGINASCPEGQTVLYTLSHTHAHTHAHTHTHTLPEGPPAFSVGFETGVISVAAPLDHETSPAHRLVVRATAGVTGAHAEVEVEVTVSDVNDNTPTFRNPAPHARIAENAMIGTPVIQVQAVDLDSDKNGVVRYQLLPEEGGVGADGGSGAGSGGAGSGGAGSDWFHLDSASGLLLTARRLDRELVPLVRLRVRAQDQGFPPRAATATVTVEIGDVNDNAPVFGQLLYEARVSEGAEPGQPITRVWASDADAQAAPLRYSLLSGDGRGLFRLHPLSGVLALGEAWPGAGGGARLREELLALEVGVSDGALTSSAQVHVSVERVNTHGPAFTQRAYEGQVAENAPPGSKVGAVRALDADPGPLGLVRYRLLADAARRWFSVDAASGLVTTATRLDRETLGDLLEVTLVAEDAGGRRDYSILRVTILDENDNTPHFRASEYRVSVSAHTPAASLLTQVMATDADSGANARLAYSLYSEASQPITALLDIDVDSGWLVTRAGAGLEAHEGRVLSFFVKAADAGAPPTHALVPVYVHVLGHAPSLRFSQPQYSFTVPEDTPIGATVGVVKLQAPPPGAVLSVAIGQTEDSNRDDVFVIDESTGALKLQQPLDRERVSAYFLRVSAFLPQQPIAVVTSVEVELKVLDVNDHAPLFEAATYQSTLPEDTPPGTPVIQVRALDPDWAANGQVVYSLTPPTRSAAAARQEGGALFVIDRSSGWISTLGGLDHELSPFHSLTVWACDLGEPVSRSSSATVSVLVSDVNDNPPIFLQPRYHGNVRESDAPGEVVTVINTRDDDSSPSNRQVTYHITGGDVAGVFGLGVVQGEWKLYVRTSLDREAQDHYIINVTATDGLHAATTSVHVTVTDTNDNTPVCDQAEYSVSVAEDVSVGSLLLRVRATDADLDANAAIRYSFTGDTAQHFNMHPHTGELTTAVELDRETRSHYALVATAMDGGGLSCSARLSITLLDVNDNAPQFSQSELTASVYENTPTKALITRIQAIDPDLGSGGRVVYSLLDSAGVFSLDAESGVLSLERALDREQRSAWRVCVSARDLGTPPLSSSANLTVSVLDVNDNPPVFARRDYLTALREDVAVGTEVLRVHAASKDIGTNADIYYSIRHGNQLGHFSIHINTGAISVWRALDFEACSAYFLTVEARDGGTPPLSAVAMVNINVTDVNDNAPVFSRDAYSASLREDAAIGDSVVKVTAEDMDSPLNGAVQYSIAGGDREQHFFLEPITGLLRVNKPLDRETVMAYSLSVCARDSGSPPLSSTAVVNIEISDINDNPPTFSSANHTAVIQENTPTGTSILQLSVTDRDSAHNGPPFLFHILSGNEGAEFHLDKEGLLTSNQIFKREVATQYTLQVQVWDSGRPSLSSGATVVVRVIEESVHPPSALPLQVHIVAMEDEFPGGVIGQIHASDMDTFDVLTFGHTHQQNSLFKVSPQDGRVMALSGLDGGVYSLNVTVSDGRFSVSVPVSVHVEGASPEMLLQAVTLRFDRVAPPTFLQRLPELRRRMGIAMATPRPQLLHVLSLQPVETGQLDLLVAVETPDGGFYKAAYVSQKLAAARRTLDQVLRVSAVLDKNCSALDCRESACEQHLELDSHSMQTHSTHTLTHTLSYVTPRFLRHTRCVCTEGMCAGEGDESVCAGVCPVDMQCVSSFGSSGYSCQCPPGKLDCAGHSSLSFSGSSFIKYGVSEGLRGGAMRVSLRIRTLQSWGIIMYTHTHACTQLKLEQGELWFQVDCGIGLPNLGISGRPINDGRWHHVTVELRLNHSSLSLDDSYVEQRRGPLRPLPPGPDWLLVFGAGSEVGVAHALQERRDRRPALVTPPGAGSVLQGAGFQGCLDALQLNGQELPLQDKRSAHARVLTHAGLTLGCSLHPDACQSKPCRNGGTCSSHPTGGFWCSCGVFFTGVRCEVEMSVCVPNPCKNAGQCRALGNAFLCSCRRGYTGLTCEEDVNECEGEECENGGVCVNTFGSFFCNCSAGFVGRLCGRRPVLVPNMQAGHAYLGREELIGMATVLSLILLLVLTFVALRKRLFRKSPSRLALDPAAAALLHKTNGAFPPPAHTHTLPHTHTHAAIFPEGPAPPQVPVRPMAYTPCFQGNEASRGGGTLEKGAELTEMSTFHPSQPSPRILGGVSARRGVVVCSVAPNLPPTSPCHSDCDSLHKSPWHSDQGKGEETCFGGSHKSSNSEVQSLSSFQSDSCDDNASIVTVIRLVNDAVDTIENEVSVMDQTQAYNRVYHWDTSDWMPSTRLPDIEEVSAYESADTSVAMTMGVGADLETDYYLGGAYDIDSETPPPQGEELQLSPPMNSEHYDSLPASQPVSANTTLSRGQKARPQFHPSQYLPPHQPPLTDGPGTGEELCTFVGGAFGRPEREDQLSINTNSASDVSTPCRYGDSETDSLEETQQQTEV</sequence>
<feature type="region of interest" description="Disordered" evidence="15">
    <location>
        <begin position="3448"/>
        <end position="3572"/>
    </location>
</feature>
<dbReference type="FunFam" id="2.60.40.60:FF:000052">
    <property type="entry name" value="FAT atypical cadherin 1"/>
    <property type="match status" value="1"/>
</dbReference>
<feature type="compositionally biased region" description="Polar residues" evidence="15">
    <location>
        <begin position="3478"/>
        <end position="3491"/>
    </location>
</feature>
<evidence type="ECO:0000256" key="14">
    <source>
        <dbReference type="PROSITE-ProRule" id="PRU00076"/>
    </source>
</evidence>
<feature type="domain" description="Cadherin" evidence="19">
    <location>
        <begin position="1814"/>
        <end position="1928"/>
    </location>
</feature>
<dbReference type="Gene3D" id="2.10.25.10">
    <property type="entry name" value="Laminin"/>
    <property type="match status" value="3"/>
</dbReference>
<evidence type="ECO:0000256" key="5">
    <source>
        <dbReference type="ARBA" id="ARBA00022729"/>
    </source>
</evidence>
<feature type="compositionally biased region" description="Polar residues" evidence="15">
    <location>
        <begin position="3539"/>
        <end position="3550"/>
    </location>
</feature>
<feature type="domain" description="EGF-like" evidence="18">
    <location>
        <begin position="3076"/>
        <end position="3112"/>
    </location>
</feature>
<keyword evidence="12" id="KW-0325">Glycoprotein</keyword>
<dbReference type="FunFam" id="2.60.40.60:FF:000058">
    <property type="entry name" value="FAT atypical cadherin 3"/>
    <property type="match status" value="2"/>
</dbReference>
<feature type="domain" description="Cadherin" evidence="19">
    <location>
        <begin position="1929"/>
        <end position="2033"/>
    </location>
</feature>
<dbReference type="Pfam" id="PF02210">
    <property type="entry name" value="Laminin_G_2"/>
    <property type="match status" value="1"/>
</dbReference>
<dbReference type="InterPro" id="IPR000152">
    <property type="entry name" value="EGF-type_Asp/Asn_hydroxyl_site"/>
</dbReference>
<keyword evidence="4 16" id="KW-0812">Transmembrane</keyword>
<dbReference type="GO" id="GO:0016020">
    <property type="term" value="C:membrane"/>
    <property type="evidence" value="ECO:0007669"/>
    <property type="project" value="UniProtKB-SubCell"/>
</dbReference>
<dbReference type="FunFam" id="2.60.40.60:FF:000084">
    <property type="entry name" value="FAT atypical cadherin 3"/>
    <property type="match status" value="1"/>
</dbReference>
<dbReference type="InterPro" id="IPR015919">
    <property type="entry name" value="Cadherin-like_sf"/>
</dbReference>
<dbReference type="Pfam" id="PF00008">
    <property type="entry name" value="EGF"/>
    <property type="match status" value="1"/>
</dbReference>
<dbReference type="PANTHER" id="PTHR24027">
    <property type="entry name" value="CADHERIN-23"/>
    <property type="match status" value="1"/>
</dbReference>
<dbReference type="GO" id="GO:0043005">
    <property type="term" value="C:neuron projection"/>
    <property type="evidence" value="ECO:0007669"/>
    <property type="project" value="UniProtKB-ARBA"/>
</dbReference>
<dbReference type="FunFam" id="2.10.25.10:FF:000172">
    <property type="entry name" value="FAT atypical cadherin 3"/>
    <property type="match status" value="1"/>
</dbReference>
<feature type="domain" description="Cadherin" evidence="19">
    <location>
        <begin position="420"/>
        <end position="524"/>
    </location>
</feature>
<dbReference type="PROSITE" id="PS01187">
    <property type="entry name" value="EGF_CA"/>
    <property type="match status" value="1"/>
</dbReference>
<dbReference type="FunFam" id="2.60.40.60:FF:000053">
    <property type="entry name" value="FAT atypical cadherin 3"/>
    <property type="match status" value="1"/>
</dbReference>
<keyword evidence="6" id="KW-0677">Repeat</keyword>
<dbReference type="Gene3D" id="2.60.40.60">
    <property type="entry name" value="Cadherins"/>
    <property type="match status" value="25"/>
</dbReference>
<evidence type="ECO:0000259" key="17">
    <source>
        <dbReference type="PROSITE" id="PS50025"/>
    </source>
</evidence>
<dbReference type="FunFam" id="2.60.40.60:FF:000090">
    <property type="entry name" value="FAT atypical cadherin 3"/>
    <property type="match status" value="1"/>
</dbReference>
<feature type="domain" description="Cadherin" evidence="19">
    <location>
        <begin position="525"/>
        <end position="629"/>
    </location>
</feature>
<dbReference type="GO" id="GO:0007155">
    <property type="term" value="P:cell adhesion"/>
    <property type="evidence" value="ECO:0007669"/>
    <property type="project" value="UniProtKB-KW"/>
</dbReference>
<feature type="domain" description="Cadherin" evidence="19">
    <location>
        <begin position="2034"/>
        <end position="2135"/>
    </location>
</feature>
<evidence type="ECO:0000256" key="6">
    <source>
        <dbReference type="ARBA" id="ARBA00022737"/>
    </source>
</evidence>
<dbReference type="InterPro" id="IPR020894">
    <property type="entry name" value="Cadherin_CS"/>
</dbReference>
<evidence type="ECO:0000256" key="11">
    <source>
        <dbReference type="ARBA" id="ARBA00023157"/>
    </source>
</evidence>
<dbReference type="InterPro" id="IPR001791">
    <property type="entry name" value="Laminin_G"/>
</dbReference>
<feature type="domain" description="Cadherin" evidence="19">
    <location>
        <begin position="194"/>
        <end position="297"/>
    </location>
</feature>
<feature type="domain" description="Cadherin" evidence="19">
    <location>
        <begin position="1"/>
        <end position="86"/>
    </location>
</feature>
<dbReference type="InterPro" id="IPR001881">
    <property type="entry name" value="EGF-like_Ca-bd_dom"/>
</dbReference>
<dbReference type="PROSITE" id="PS01186">
    <property type="entry name" value="EGF_2"/>
    <property type="match status" value="2"/>
</dbReference>
<comment type="caution">
    <text evidence="20">The sequence shown here is derived from an EMBL/GenBank/DDBJ whole genome shotgun (WGS) entry which is preliminary data.</text>
</comment>
<feature type="domain" description="Cadherin" evidence="19">
    <location>
        <begin position="1042"/>
        <end position="1145"/>
    </location>
</feature>
<dbReference type="SMART" id="SM00282">
    <property type="entry name" value="LamG"/>
    <property type="match status" value="1"/>
</dbReference>
<gene>
    <name evidence="20" type="ORF">ACEWY4_008385</name>
</gene>
<dbReference type="SUPFAM" id="SSF49313">
    <property type="entry name" value="Cadherin-like"/>
    <property type="match status" value="25"/>
</dbReference>
<dbReference type="InterPro" id="IPR018097">
    <property type="entry name" value="EGF_Ca-bd_CS"/>
</dbReference>
<evidence type="ECO:0000256" key="15">
    <source>
        <dbReference type="SAM" id="MobiDB-lite"/>
    </source>
</evidence>
<keyword evidence="7 13" id="KW-0106">Calcium</keyword>
<dbReference type="PANTHER" id="PTHR24027:SF438">
    <property type="entry name" value="CADHERIN 23"/>
    <property type="match status" value="1"/>
</dbReference>
<feature type="domain" description="Cadherin" evidence="19">
    <location>
        <begin position="2136"/>
        <end position="2238"/>
    </location>
</feature>
<dbReference type="FunFam" id="2.10.25.10:FF:000012">
    <property type="entry name" value="Delta-like protein"/>
    <property type="match status" value="1"/>
</dbReference>
<feature type="domain" description="Cadherin" evidence="19">
    <location>
        <begin position="728"/>
        <end position="841"/>
    </location>
</feature>
<evidence type="ECO:0000256" key="3">
    <source>
        <dbReference type="ARBA" id="ARBA00022536"/>
    </source>
</evidence>
<dbReference type="SUPFAM" id="SSF49899">
    <property type="entry name" value="Concanavalin A-like lectins/glucanases"/>
    <property type="match status" value="1"/>
</dbReference>
<dbReference type="PROSITE" id="PS00232">
    <property type="entry name" value="CADHERIN_1"/>
    <property type="match status" value="12"/>
</dbReference>
<feature type="domain" description="Cadherin" evidence="19">
    <location>
        <begin position="1387"/>
        <end position="1493"/>
    </location>
</feature>
<dbReference type="FunFam" id="2.60.40.60:FF:000065">
    <property type="entry name" value="FAT atypical cadherin 1"/>
    <property type="match status" value="1"/>
</dbReference>
<feature type="disulfide bond" evidence="14">
    <location>
        <begin position="3102"/>
        <end position="3111"/>
    </location>
</feature>
<dbReference type="GO" id="GO:0120035">
    <property type="term" value="P:regulation of plasma membrane bounded cell projection organization"/>
    <property type="evidence" value="ECO:0007669"/>
    <property type="project" value="UniProtKB-ARBA"/>
</dbReference>
<dbReference type="FunFam" id="2.60.40.60:FF:000080">
    <property type="entry name" value="FAT atypical cadherin 1"/>
    <property type="match status" value="1"/>
</dbReference>
<dbReference type="PROSITE" id="PS50026">
    <property type="entry name" value="EGF_3"/>
    <property type="match status" value="4"/>
</dbReference>
<keyword evidence="8" id="KW-0130">Cell adhesion</keyword>
<feature type="disulfide bond" evidence="14">
    <location>
        <begin position="2805"/>
        <end position="2815"/>
    </location>
</feature>
<feature type="domain" description="EGF-like" evidence="18">
    <location>
        <begin position="2801"/>
        <end position="2836"/>
    </location>
</feature>
<feature type="domain" description="Cadherin" evidence="19">
    <location>
        <begin position="1598"/>
        <end position="1711"/>
    </location>
</feature>
<keyword evidence="2" id="KW-0217">Developmental protein</keyword>
<evidence type="ECO:0000256" key="13">
    <source>
        <dbReference type="PROSITE-ProRule" id="PRU00043"/>
    </source>
</evidence>
<dbReference type="FunFam" id="2.60.40.60:FF:000015">
    <property type="entry name" value="FAT atypical cadherin 1"/>
    <property type="match status" value="1"/>
</dbReference>
<dbReference type="PROSITE" id="PS50025">
    <property type="entry name" value="LAM_G_DOMAIN"/>
    <property type="match status" value="1"/>
</dbReference>
<feature type="disulfide bond" evidence="14">
    <location>
        <begin position="2809"/>
        <end position="2826"/>
    </location>
</feature>